<feature type="compositionally biased region" description="Pro residues" evidence="1">
    <location>
        <begin position="156"/>
        <end position="170"/>
    </location>
</feature>
<proteinExistence type="predicted"/>
<dbReference type="EMBL" id="EQ973823">
    <property type="protein sequence ID" value="EEF44201.1"/>
    <property type="molecule type" value="Genomic_DNA"/>
</dbReference>
<accession>B9RWE9</accession>
<dbReference type="Proteomes" id="UP000008311">
    <property type="component" value="Unassembled WGS sequence"/>
</dbReference>
<gene>
    <name evidence="2" type="ORF">RCOM_1018640</name>
</gene>
<evidence type="ECO:0000313" key="3">
    <source>
        <dbReference type="Proteomes" id="UP000008311"/>
    </source>
</evidence>
<protein>
    <recommendedName>
        <fullName evidence="4">Clathrin light chain</fullName>
    </recommendedName>
</protein>
<evidence type="ECO:0000313" key="2">
    <source>
        <dbReference type="EMBL" id="EEF44201.1"/>
    </source>
</evidence>
<dbReference type="AlphaFoldDB" id="B9RWE9"/>
<keyword evidence="3" id="KW-1185">Reference proteome</keyword>
<evidence type="ECO:0000256" key="1">
    <source>
        <dbReference type="SAM" id="MobiDB-lite"/>
    </source>
</evidence>
<name>B9RWE9_RICCO</name>
<feature type="region of interest" description="Disordered" evidence="1">
    <location>
        <begin position="127"/>
        <end position="170"/>
    </location>
</feature>
<dbReference type="InParanoid" id="B9RWE9"/>
<organism evidence="2 3">
    <name type="scientific">Ricinus communis</name>
    <name type="common">Castor bean</name>
    <dbReference type="NCBI Taxonomy" id="3988"/>
    <lineage>
        <taxon>Eukaryota</taxon>
        <taxon>Viridiplantae</taxon>
        <taxon>Streptophyta</taxon>
        <taxon>Embryophyta</taxon>
        <taxon>Tracheophyta</taxon>
        <taxon>Spermatophyta</taxon>
        <taxon>Magnoliopsida</taxon>
        <taxon>eudicotyledons</taxon>
        <taxon>Gunneridae</taxon>
        <taxon>Pentapetalae</taxon>
        <taxon>rosids</taxon>
        <taxon>fabids</taxon>
        <taxon>Malpighiales</taxon>
        <taxon>Euphorbiaceae</taxon>
        <taxon>Acalyphoideae</taxon>
        <taxon>Acalypheae</taxon>
        <taxon>Ricinus</taxon>
    </lineage>
</organism>
<reference evidence="3" key="1">
    <citation type="journal article" date="2010" name="Nat. Biotechnol.">
        <title>Draft genome sequence of the oilseed species Ricinus communis.</title>
        <authorList>
            <person name="Chan A.P."/>
            <person name="Crabtree J."/>
            <person name="Zhao Q."/>
            <person name="Lorenzi H."/>
            <person name="Orvis J."/>
            <person name="Puiu D."/>
            <person name="Melake-Berhan A."/>
            <person name="Jones K.M."/>
            <person name="Redman J."/>
            <person name="Chen G."/>
            <person name="Cahoon E.B."/>
            <person name="Gedil M."/>
            <person name="Stanke M."/>
            <person name="Haas B.J."/>
            <person name="Wortman J.R."/>
            <person name="Fraser-Liggett C.M."/>
            <person name="Ravel J."/>
            <person name="Rabinowicz P.D."/>
        </authorList>
    </citation>
    <scope>NUCLEOTIDE SEQUENCE [LARGE SCALE GENOMIC DNA]</scope>
    <source>
        <strain evidence="3">cv. Hale</strain>
    </source>
</reference>
<sequence>MWALQLPNDSEVFNELTDAEITSSAHGHLAMSAKAKWEAKAKAEFEKLKANHQASLDIEKQNHLPHESVLNAKRDSLAFEPEEANGVVKKSRQDTLHLEGELRKEKAEKVAVEVWRRFPKPDLEFIDEIYPDKDPAPEVESGDPLSTPSGDLEASPPLPTVDLPAPPPPP</sequence>
<evidence type="ECO:0008006" key="4">
    <source>
        <dbReference type="Google" id="ProtNLM"/>
    </source>
</evidence>